<dbReference type="InterPro" id="IPR010269">
    <property type="entry name" value="T6SS_TssC-like"/>
</dbReference>
<gene>
    <name evidence="2" type="ORF">EcCFBP13530_19685</name>
</gene>
<evidence type="ECO:0000259" key="1">
    <source>
        <dbReference type="Pfam" id="PF05943"/>
    </source>
</evidence>
<dbReference type="PANTHER" id="PTHR35565:SF1">
    <property type="entry name" value="TYPE VI SECRETION SYSTEM CONTRACTILE SHEATH LARGE SUBUNIT"/>
    <property type="match status" value="1"/>
</dbReference>
<evidence type="ECO:0000313" key="2">
    <source>
        <dbReference type="EMBL" id="TKK15783.1"/>
    </source>
</evidence>
<feature type="non-terminal residue" evidence="2">
    <location>
        <position position="129"/>
    </location>
</feature>
<name>A0AB38P011_9ENTR</name>
<accession>A0AB38P011</accession>
<protein>
    <submittedName>
        <fullName evidence="2">Type VI secretion system contractile sheath large subunit</fullName>
    </submittedName>
</protein>
<feature type="domain" description="TssC1 N-terminal" evidence="1">
    <location>
        <begin position="86"/>
        <end position="127"/>
    </location>
</feature>
<organism evidence="2 3">
    <name type="scientific">Enterobacter cancerogenus</name>
    <dbReference type="NCBI Taxonomy" id="69218"/>
    <lineage>
        <taxon>Bacteria</taxon>
        <taxon>Pseudomonadati</taxon>
        <taxon>Pseudomonadota</taxon>
        <taxon>Gammaproteobacteria</taxon>
        <taxon>Enterobacterales</taxon>
        <taxon>Enterobacteriaceae</taxon>
        <taxon>Enterobacter</taxon>
        <taxon>Enterobacter cloacae complex</taxon>
    </lineage>
</organism>
<dbReference type="Pfam" id="PF05943">
    <property type="entry name" value="VipB"/>
    <property type="match status" value="1"/>
</dbReference>
<dbReference type="EMBL" id="QGAL01000008">
    <property type="protein sequence ID" value="TKK15783.1"/>
    <property type="molecule type" value="Genomic_DNA"/>
</dbReference>
<dbReference type="AlphaFoldDB" id="A0AB38P011"/>
<reference evidence="2 3" key="1">
    <citation type="journal article" date="2019" name="Sci. Rep.">
        <title>Differences in resource use lead to coexistence of seed-transmitted microbial populations.</title>
        <authorList>
            <person name="Torres-Cortes G."/>
            <person name="Garcia B.J."/>
            <person name="Compant S."/>
            <person name="Rezki S."/>
            <person name="Jones P."/>
            <person name="Preveaux A."/>
            <person name="Briand M."/>
            <person name="Roulet A."/>
            <person name="Bouchez O."/>
            <person name="Jacobson D."/>
            <person name="Barret M."/>
        </authorList>
    </citation>
    <scope>NUCLEOTIDE SEQUENCE [LARGE SCALE GENOMIC DNA]</scope>
    <source>
        <strain evidence="2 3">CFBP13530</strain>
    </source>
</reference>
<comment type="caution">
    <text evidence="2">The sequence shown here is derived from an EMBL/GenBank/DDBJ whole genome shotgun (WGS) entry which is preliminary data.</text>
</comment>
<dbReference type="PANTHER" id="PTHR35565">
    <property type="entry name" value="CYTOPLASMIC PROTEIN-RELATED"/>
    <property type="match status" value="1"/>
</dbReference>
<proteinExistence type="predicted"/>
<dbReference type="Proteomes" id="UP000306327">
    <property type="component" value="Unassembled WGS sequence"/>
</dbReference>
<sequence>MSVNTETSPAQGQTTVLEKDGVYASLFEKINLAPASNLGDINAFLDDAALSDAPAGERLTAAMQVFMDCIRKSGQQVEKLDKTLIDHHIAELDYQISRQLDAVMHHEAFQKVESLWRGLQQLVDNTDYR</sequence>
<evidence type="ECO:0000313" key="3">
    <source>
        <dbReference type="Proteomes" id="UP000306327"/>
    </source>
</evidence>
<dbReference type="InterPro" id="IPR044031">
    <property type="entry name" value="TssC1_N"/>
</dbReference>